<dbReference type="GeneID" id="632708"/>
<evidence type="ECO:0007829" key="11">
    <source>
        <dbReference type="ProteomicsDB" id="Q2PMX6"/>
    </source>
</evidence>
<reference evidence="7" key="5">
    <citation type="submission" date="2025-05" db="UniProtKB">
        <authorList>
            <consortium name="Ensembl"/>
        </authorList>
    </citation>
    <scope>IDENTIFICATION</scope>
    <source>
        <strain evidence="7">C57BL/6J</strain>
    </source>
</reference>
<dbReference type="GO" id="GO:0006355">
    <property type="term" value="P:regulation of DNA-templated transcription"/>
    <property type="evidence" value="ECO:0007669"/>
    <property type="project" value="InterPro"/>
</dbReference>
<dbReference type="InterPro" id="IPR031577">
    <property type="entry name" value="DMRT-C1/C2_C"/>
</dbReference>
<keyword evidence="2" id="KW-0805">Transcription regulation</keyword>
<evidence type="ECO:0000256" key="2">
    <source>
        <dbReference type="ARBA" id="ARBA00023015"/>
    </source>
</evidence>
<accession>Q2PMX6</accession>
<feature type="domain" description="Doublesex- and mab-3-related transcription factor C1/C2 C-terminal" evidence="5">
    <location>
        <begin position="139"/>
        <end position="266"/>
    </location>
</feature>
<dbReference type="RefSeq" id="NP_001297543.1">
    <property type="nucleotide sequence ID" value="NM_001310614.1"/>
</dbReference>
<dbReference type="BioGRID-ORCS" id="632708">
    <property type="hits" value="3 hits in 76 CRISPR screens"/>
</dbReference>
<dbReference type="Proteomes" id="UP000000589">
    <property type="component" value="Chromosome X"/>
</dbReference>
<reference evidence="6" key="1">
    <citation type="submission" date="2005-12" db="EMBL/GenBank/DDBJ databases">
        <title>Male-biased expression of X-chromosomal DM domain-less Dmrt8 genes in the mouse.</title>
        <authorList>
            <person name="Veith A.-M."/>
            <person name="Klattig J."/>
            <person name="Dettai A."/>
            <person name="Schmidt C."/>
            <person name="Englert C."/>
            <person name="Volff J.-N."/>
        </authorList>
    </citation>
    <scope>NUCLEOTIDE SEQUENCE</scope>
</reference>
<dbReference type="PANTHER" id="PTHR12322">
    <property type="entry name" value="DOUBLESEX AND MAB-3 RELATED TRANSCRIPTION FACTOR DMRT"/>
    <property type="match status" value="1"/>
</dbReference>
<evidence type="ECO:0007829" key="10">
    <source>
        <dbReference type="PeptideAtlas" id="Q2PMX6"/>
    </source>
</evidence>
<dbReference type="MGI" id="MGI:3639121">
    <property type="gene designation" value="Dmrtc1b"/>
</dbReference>
<dbReference type="ExpressionAtlas" id="Q2PMX6">
    <property type="expression patterns" value="baseline and differential"/>
</dbReference>
<evidence type="ECO:0000256" key="4">
    <source>
        <dbReference type="SAM" id="MobiDB-lite"/>
    </source>
</evidence>
<dbReference type="AGR" id="MGI:3639121"/>
<feature type="compositionally biased region" description="Basic and acidic residues" evidence="4">
    <location>
        <begin position="83"/>
        <end position="105"/>
    </location>
</feature>
<reference evidence="12" key="3">
    <citation type="journal article" date="2010" name="Cell">
        <title>A tissue-specific atlas of mouse protein phosphorylation and expression.</title>
        <authorList>
            <person name="Huttlin E.L."/>
            <person name="Jedrychowski M.P."/>
            <person name="Elias J.E."/>
            <person name="Goswami T."/>
            <person name="Rad R."/>
            <person name="Beausoleil S.A."/>
            <person name="Villen J."/>
            <person name="Haas W."/>
            <person name="Sowa M.E."/>
            <person name="Gygi S.P."/>
        </authorList>
    </citation>
    <scope>IDENTIFICATION BY MASS SPECTROMETRY [LARGE SCALE ANALYSIS]</scope>
</reference>
<reference evidence="7" key="4">
    <citation type="journal article" date="2011" name="PLoS Biol.">
        <title>Modernizing reference genome assemblies.</title>
        <authorList>
            <person name="Church D.M."/>
            <person name="Schneider V.A."/>
            <person name="Graves T."/>
            <person name="Auger K."/>
            <person name="Cunningham F."/>
            <person name="Bouk N."/>
            <person name="Chen H.C."/>
            <person name="Agarwala R."/>
            <person name="McLaren W.M."/>
            <person name="Ritchie G.R."/>
            <person name="Albracht D."/>
            <person name="Kremitzki M."/>
            <person name="Rock S."/>
            <person name="Kotkiewicz H."/>
            <person name="Kremitzki C."/>
            <person name="Wollam A."/>
            <person name="Trani L."/>
            <person name="Fulton L."/>
            <person name="Fulton R."/>
            <person name="Matthews L."/>
            <person name="Whitehead S."/>
            <person name="Chow W."/>
            <person name="Torrance J."/>
            <person name="Dunn M."/>
            <person name="Harden G."/>
            <person name="Threadgold G."/>
            <person name="Wood J."/>
            <person name="Collins J."/>
            <person name="Heath P."/>
            <person name="Griffiths G."/>
            <person name="Pelan S."/>
            <person name="Grafham D."/>
            <person name="Eichler E.E."/>
            <person name="Weinstock G."/>
            <person name="Mardis E.R."/>
            <person name="Wilson R.K."/>
            <person name="Howe K."/>
            <person name="Flicek P."/>
            <person name="Hubbard T."/>
        </authorList>
    </citation>
    <scope>NUCLEOTIDE SEQUENCE [LARGE SCALE GENOMIC DNA]</scope>
    <source>
        <strain evidence="7">C57BL/6J</strain>
    </source>
</reference>
<gene>
    <name evidence="7 8" type="primary">Dmrtc1b</name>
    <name evidence="6" type="synonym">Dmrt8.2</name>
</gene>
<reference evidence="7 9" key="2">
    <citation type="journal article" date="2009" name="PLoS Biol.">
        <title>Lineage-specific biology revealed by a finished genome assembly of the mouse.</title>
        <authorList>
            <consortium name="Mouse Genome Sequencing Consortium"/>
            <person name="Church D.M."/>
            <person name="Goodstadt L."/>
            <person name="Hillier L.W."/>
            <person name="Zody M.C."/>
            <person name="Goldstein S."/>
            <person name="She X."/>
            <person name="Bult C.J."/>
            <person name="Agarwala R."/>
            <person name="Cherry J.L."/>
            <person name="DiCuccio M."/>
            <person name="Hlavina W."/>
            <person name="Kapustin Y."/>
            <person name="Meric P."/>
            <person name="Maglott D."/>
            <person name="Birtle Z."/>
            <person name="Marques A.C."/>
            <person name="Graves T."/>
            <person name="Zhou S."/>
            <person name="Teague B."/>
            <person name="Potamousis K."/>
            <person name="Churas C."/>
            <person name="Place M."/>
            <person name="Herschleb J."/>
            <person name="Runnheim R."/>
            <person name="Forrest D."/>
            <person name="Amos-Landgraf J."/>
            <person name="Schwartz D.C."/>
            <person name="Cheng Z."/>
            <person name="Lindblad-Toh K."/>
            <person name="Eichler E.E."/>
            <person name="Ponting C.P."/>
        </authorList>
    </citation>
    <scope>NUCLEOTIDE SEQUENCE [LARGE SCALE GENOMIC DNA]</scope>
    <source>
        <strain evidence="7 9">C57BL/6J</strain>
    </source>
</reference>
<evidence type="ECO:0000256" key="1">
    <source>
        <dbReference type="ARBA" id="ARBA00006834"/>
    </source>
</evidence>
<dbReference type="CTD" id="728656"/>
<dbReference type="OrthoDB" id="9624978at2759"/>
<dbReference type="VEuPathDB" id="HostDB:ENSMUSG00000073027"/>
<dbReference type="InterPro" id="IPR026607">
    <property type="entry name" value="DMRT"/>
</dbReference>
<evidence type="ECO:0007829" key="12">
    <source>
        <dbReference type="PubMed" id="21183079"/>
    </source>
</evidence>
<dbReference type="GO" id="GO:0005634">
    <property type="term" value="C:nucleus"/>
    <property type="evidence" value="ECO:0000318"/>
    <property type="project" value="GO_Central"/>
</dbReference>
<keyword evidence="10 11" id="KW-1267">Proteomics identification</keyword>
<dbReference type="STRING" id="10090.ENSMUSP00000109239"/>
<proteinExistence type="evidence at protein level"/>
<dbReference type="Ensembl" id="ENSMUST00000113609.8">
    <property type="protein sequence ID" value="ENSMUSP00000109239.2"/>
    <property type="gene ID" value="ENSMUSG00000073027.11"/>
</dbReference>
<dbReference type="OMA" id="QERICHF"/>
<evidence type="ECO:0000313" key="9">
    <source>
        <dbReference type="Proteomes" id="UP000000589"/>
    </source>
</evidence>
<name>Q2PMX6_MOUSE</name>
<evidence type="ECO:0000256" key="3">
    <source>
        <dbReference type="ARBA" id="ARBA00023163"/>
    </source>
</evidence>
<evidence type="ECO:0000259" key="5">
    <source>
        <dbReference type="Pfam" id="PF15791"/>
    </source>
</evidence>
<comment type="similarity">
    <text evidence="1">Belongs to the DMRT family.</text>
</comment>
<organism evidence="6">
    <name type="scientific">Mus musculus</name>
    <name type="common">Mouse</name>
    <dbReference type="NCBI Taxonomy" id="10090"/>
    <lineage>
        <taxon>Eukaryota</taxon>
        <taxon>Metazoa</taxon>
        <taxon>Chordata</taxon>
        <taxon>Craniata</taxon>
        <taxon>Vertebrata</taxon>
        <taxon>Euteleostomi</taxon>
        <taxon>Mammalia</taxon>
        <taxon>Eutheria</taxon>
        <taxon>Euarchontoglires</taxon>
        <taxon>Glires</taxon>
        <taxon>Rodentia</taxon>
        <taxon>Myomorpha</taxon>
        <taxon>Muroidea</taxon>
        <taxon>Muridae</taxon>
        <taxon>Murinae</taxon>
        <taxon>Mus</taxon>
        <taxon>Mus</taxon>
    </lineage>
</organism>
<keyword evidence="3" id="KW-0804">Transcription</keyword>
<dbReference type="Bgee" id="ENSMUSG00000073027">
    <property type="expression patterns" value="Expressed in animal zygote and 11 other cell types or tissues"/>
</dbReference>
<dbReference type="PhosphoSitePlus" id="Q2PMX6"/>
<sequence length="267" mass="29124">MTISTTIASLSKPGVKKHFCLFQANKCHSGNTFLEQHGLLPAVSAPKKEQGTRLKRPLDQGVIKNMACTPKFHKHGKRLAVEAEKPNWKESTMHKHETRPPKTPREGSSQGTLMRSKPQEPSVLPYAPVTQQQQSVISYSAKNLGPIARPKRYSSVIVKNHAVTDPLLLQPQVPNATKHDSVAAAVEWQRKLEAAEALLALRNSPLPPPVSASPKRHGKMTNSYLPGHGTQGSAGKRGQQPPSRYVPPRSANSASLTGSLDCMSFFT</sequence>
<dbReference type="EMBL" id="DQ316777">
    <property type="protein sequence ID" value="ABC48237.1"/>
    <property type="molecule type" value="mRNA"/>
</dbReference>
<dbReference type="AlphaFoldDB" id="Q2PMX6"/>
<evidence type="ECO:0000313" key="7">
    <source>
        <dbReference type="Ensembl" id="ENSMUSP00000109239.2"/>
    </source>
</evidence>
<feature type="region of interest" description="Disordered" evidence="4">
    <location>
        <begin position="83"/>
        <end position="123"/>
    </location>
</feature>
<protein>
    <submittedName>
        <fullName evidence="7">DMRT-like family C1b</fullName>
    </submittedName>
    <submittedName>
        <fullName evidence="6">Doublesex and mab-3 related transcription factor 8.2 isoform c</fullName>
    </submittedName>
</protein>
<dbReference type="Pfam" id="PF15791">
    <property type="entry name" value="DMRT-like"/>
    <property type="match status" value="1"/>
</dbReference>
<evidence type="ECO:0000313" key="8">
    <source>
        <dbReference type="MGI" id="MGI:3639121"/>
    </source>
</evidence>
<keyword evidence="9" id="KW-1185">Reference proteome</keyword>
<dbReference type="PANTHER" id="PTHR12322:SF117">
    <property type="entry name" value="DOUBLESEX- AND MAB-3-RELATED TRANSCRIPTION FACTOR C1"/>
    <property type="match status" value="1"/>
</dbReference>
<dbReference type="GeneTree" id="ENSGT00940000163063"/>
<evidence type="ECO:0000313" key="6">
    <source>
        <dbReference type="EMBL" id="ABC48237.1"/>
    </source>
</evidence>
<feature type="region of interest" description="Disordered" evidence="4">
    <location>
        <begin position="203"/>
        <end position="255"/>
    </location>
</feature>
<dbReference type="ProteomicsDB" id="335090"/>